<feature type="region of interest" description="Disordered" evidence="1">
    <location>
        <begin position="244"/>
        <end position="263"/>
    </location>
</feature>
<keyword evidence="3" id="KW-1185">Reference proteome</keyword>
<protein>
    <submittedName>
        <fullName evidence="2">Uncharacterized protein</fullName>
    </submittedName>
</protein>
<feature type="compositionally biased region" description="Basic and acidic residues" evidence="1">
    <location>
        <begin position="309"/>
        <end position="331"/>
    </location>
</feature>
<accession>A0A1M5VMC8</accession>
<organism evidence="2 3">
    <name type="scientific">Vibrio aerogenes CECT 7868</name>
    <dbReference type="NCBI Taxonomy" id="1216006"/>
    <lineage>
        <taxon>Bacteria</taxon>
        <taxon>Pseudomonadati</taxon>
        <taxon>Pseudomonadota</taxon>
        <taxon>Gammaproteobacteria</taxon>
        <taxon>Vibrionales</taxon>
        <taxon>Vibrionaceae</taxon>
        <taxon>Vibrio</taxon>
    </lineage>
</organism>
<dbReference type="RefSeq" id="WP_073602208.1">
    <property type="nucleotide sequence ID" value="NZ_FQXZ01000005.1"/>
</dbReference>
<evidence type="ECO:0000256" key="1">
    <source>
        <dbReference type="SAM" id="MobiDB-lite"/>
    </source>
</evidence>
<dbReference type="STRING" id="1216006.VA7868_00444"/>
<dbReference type="OrthoDB" id="8563833at2"/>
<evidence type="ECO:0000313" key="3">
    <source>
        <dbReference type="Proteomes" id="UP000184608"/>
    </source>
</evidence>
<proteinExistence type="predicted"/>
<reference evidence="2 3" key="1">
    <citation type="submission" date="2016-11" db="EMBL/GenBank/DDBJ databases">
        <authorList>
            <person name="Jaros S."/>
            <person name="Januszkiewicz K."/>
            <person name="Wedrychowicz H."/>
        </authorList>
    </citation>
    <scope>NUCLEOTIDE SEQUENCE [LARGE SCALE GENOMIC DNA]</scope>
    <source>
        <strain evidence="2 3">CECT 7868</strain>
    </source>
</reference>
<dbReference type="Proteomes" id="UP000184608">
    <property type="component" value="Unassembled WGS sequence"/>
</dbReference>
<sequence length="879" mass="98763">MSLKIPQSLFPLTTYDLNYVRHHTRIIMTQDHSYLNSFTGNEVRTDYQNLFPYFHQGEVPDVPPPMVNNAFITIPAALTSTPTFTDLAKAKQAGNRGEIEKWAADFISQPAQPGDLTCYIASVAQLPVWSYPLVNLRLEHTPSHEQAEALGDIVNVDQQKVTQTELSQLTQSLWWSVLALVIQIDYEYAWLDQLLSLLRKIHIGLRYNQAQQKNQPADDTLLSFWWHASVLLPDAIFPLPAQSDATQTPQSIQPPQSPAATATPLTGSARYYALGILNQFRYRLVGYEAGELQKVETVLPGETRTHVSREVTHTHQHEHHQDTDRQGHDTQQHQLDQDLSTYVQQVMAKKQQETAFNQYKTGYNPGNQSDTSGGWTITDTPLSTGVDKHEDFIQQVLAESKASAVKDVNQRREQQSILQREQTSTHEFSNQTQNIINGFYFWLNKRYKVTSSSSYNRLLIEIICPVESSDLGDFAGLKELVNLKPPQTLAECGVNDFHAIQPDCSATPAANSKGKTKTKTPEPAMCPDYLSLAVQFEVSDLPQPPAATCVRSLTQSSDKMATTLMMPVPDGYQATKVTVGLSAAEGYQYQVNVAGQVRTSASGTWTFPAKPGADTPPQCGDIPVSVLATPPAASSETSPALPVQYTIQVSAECTCLPSIFARWQFDVYQALQAGYQKQLDTYLQRRKEAEKLLQRAATPMTRSLMKNYVIHQGMMALYHQAMDKIGDDLSYPHEPMPFEQYASSVLDWENLCIALYNGSPADPDTLKPTAELVAALDAPLYLKDFLTATQARLYIPVQENHVLRFLYFLDTGKIWHGEEQYTPVNRHSEAITADYKRFNLPRSEQDNRGHDWYITLPTTMAVLGDDHQRDLEDYLDHER</sequence>
<name>A0A1M5VMC8_9VIBR</name>
<dbReference type="AlphaFoldDB" id="A0A1M5VMC8"/>
<gene>
    <name evidence="2" type="ORF">VA7868_00444</name>
</gene>
<feature type="compositionally biased region" description="Low complexity" evidence="1">
    <location>
        <begin position="245"/>
        <end position="263"/>
    </location>
</feature>
<dbReference type="EMBL" id="FQXZ01000005">
    <property type="protein sequence ID" value="SHH76416.1"/>
    <property type="molecule type" value="Genomic_DNA"/>
</dbReference>
<feature type="region of interest" description="Disordered" evidence="1">
    <location>
        <begin position="309"/>
        <end position="334"/>
    </location>
</feature>
<evidence type="ECO:0000313" key="2">
    <source>
        <dbReference type="EMBL" id="SHH76416.1"/>
    </source>
</evidence>